<name>A0A9D4N5B8_DREPO</name>
<accession>A0A9D4N5B8</accession>
<dbReference type="GO" id="GO:0016020">
    <property type="term" value="C:membrane"/>
    <property type="evidence" value="ECO:0007669"/>
    <property type="project" value="UniProtKB-SubCell"/>
</dbReference>
<dbReference type="GO" id="GO:0050290">
    <property type="term" value="F:sphingomyelin phosphodiesterase D activity"/>
    <property type="evidence" value="ECO:0007669"/>
    <property type="project" value="InterPro"/>
</dbReference>
<dbReference type="Pfam" id="PF14724">
    <property type="entry name" value="mit_SMPDase"/>
    <property type="match status" value="1"/>
</dbReference>
<keyword evidence="2" id="KW-0812">Transmembrane</keyword>
<evidence type="ECO:0000256" key="4">
    <source>
        <dbReference type="ARBA" id="ARBA00023136"/>
    </source>
</evidence>
<evidence type="ECO:0000313" key="6">
    <source>
        <dbReference type="Proteomes" id="UP000828390"/>
    </source>
</evidence>
<keyword evidence="3" id="KW-1133">Transmembrane helix</keyword>
<keyword evidence="6" id="KW-1185">Reference proteome</keyword>
<dbReference type="PANTHER" id="PTHR12988:SF6">
    <property type="entry name" value="SPHINGOMYELIN PHOSPHODIESTERASE 4"/>
    <property type="match status" value="1"/>
</dbReference>
<reference evidence="5" key="1">
    <citation type="journal article" date="2019" name="bioRxiv">
        <title>The Genome of the Zebra Mussel, Dreissena polymorpha: A Resource for Invasive Species Research.</title>
        <authorList>
            <person name="McCartney M.A."/>
            <person name="Auch B."/>
            <person name="Kono T."/>
            <person name="Mallez S."/>
            <person name="Zhang Y."/>
            <person name="Obille A."/>
            <person name="Becker A."/>
            <person name="Abrahante J.E."/>
            <person name="Garbe J."/>
            <person name="Badalamenti J.P."/>
            <person name="Herman A."/>
            <person name="Mangelson H."/>
            <person name="Liachko I."/>
            <person name="Sullivan S."/>
            <person name="Sone E.D."/>
            <person name="Koren S."/>
            <person name="Silverstein K.A.T."/>
            <person name="Beckman K.B."/>
            <person name="Gohl D.M."/>
        </authorList>
    </citation>
    <scope>NUCLEOTIDE SEQUENCE</scope>
    <source>
        <strain evidence="5">Duluth1</strain>
        <tissue evidence="5">Whole animal</tissue>
    </source>
</reference>
<evidence type="ECO:0000256" key="3">
    <source>
        <dbReference type="ARBA" id="ARBA00022989"/>
    </source>
</evidence>
<organism evidence="5 6">
    <name type="scientific">Dreissena polymorpha</name>
    <name type="common">Zebra mussel</name>
    <name type="synonym">Mytilus polymorpha</name>
    <dbReference type="NCBI Taxonomy" id="45954"/>
    <lineage>
        <taxon>Eukaryota</taxon>
        <taxon>Metazoa</taxon>
        <taxon>Spiralia</taxon>
        <taxon>Lophotrochozoa</taxon>
        <taxon>Mollusca</taxon>
        <taxon>Bivalvia</taxon>
        <taxon>Autobranchia</taxon>
        <taxon>Heteroconchia</taxon>
        <taxon>Euheterodonta</taxon>
        <taxon>Imparidentia</taxon>
        <taxon>Neoheterodontei</taxon>
        <taxon>Myida</taxon>
        <taxon>Dreissenoidea</taxon>
        <taxon>Dreissenidae</taxon>
        <taxon>Dreissena</taxon>
    </lineage>
</organism>
<protein>
    <recommendedName>
        <fullName evidence="7">Sphingomyelin phosphodiesterase 4</fullName>
    </recommendedName>
</protein>
<comment type="subcellular location">
    <subcellularLocation>
        <location evidence="1">Membrane</location>
        <topology evidence="1">Single-pass membrane protein</topology>
    </subcellularLocation>
</comment>
<feature type="non-terminal residue" evidence="5">
    <location>
        <position position="1"/>
    </location>
</feature>
<sequence length="296" mass="34686">ESFMPSNNHVRLVRLLLKHLHYFVNSVEPEIVASPYSTAETAPLDEFKRSLLPMLLQKKIYCYLRHGFERWPLDSSFRLMLETWLTFIQPWRYKDPENISQQHKETERVDDVWFPFIRDNFLFYSAMFEEFVQRAKRMHLTSLQHAYIIFRVAKVFSLPGFPQMLREVERLMYNSGYRQHQDLGGSCIAPDLTAILRVQISDLERPDFQYINLFGRQTDAEIHAAKSALEATVQEPEKKSEKSGFAAFFDMSSYFEDNSKAYGDMSVVEVKKVINHLEQTVTHFCQLFGVSLSAVN</sequence>
<comment type="caution">
    <text evidence="5">The sequence shown here is derived from an EMBL/GenBank/DDBJ whole genome shotgun (WGS) entry which is preliminary data.</text>
</comment>
<evidence type="ECO:0000256" key="2">
    <source>
        <dbReference type="ARBA" id="ARBA00022692"/>
    </source>
</evidence>
<keyword evidence="4" id="KW-0472">Membrane</keyword>
<dbReference type="GO" id="GO:0006685">
    <property type="term" value="P:sphingomyelin catabolic process"/>
    <property type="evidence" value="ECO:0007669"/>
    <property type="project" value="TreeGrafter"/>
</dbReference>
<dbReference type="GO" id="GO:0046475">
    <property type="term" value="P:glycerophospholipid catabolic process"/>
    <property type="evidence" value="ECO:0007669"/>
    <property type="project" value="TreeGrafter"/>
</dbReference>
<dbReference type="Proteomes" id="UP000828390">
    <property type="component" value="Unassembled WGS sequence"/>
</dbReference>
<dbReference type="EMBL" id="JAIWYP010000001">
    <property type="protein sequence ID" value="KAH3887544.1"/>
    <property type="molecule type" value="Genomic_DNA"/>
</dbReference>
<gene>
    <name evidence="5" type="ORF">DPMN_011561</name>
</gene>
<dbReference type="InterPro" id="IPR024129">
    <property type="entry name" value="Sphingomy_SMPD4"/>
</dbReference>
<dbReference type="AlphaFoldDB" id="A0A9D4N5B8"/>
<dbReference type="PANTHER" id="PTHR12988">
    <property type="entry name" value="SPHINGOMYELIN PHOSPHODIESTERASE 4"/>
    <property type="match status" value="1"/>
</dbReference>
<evidence type="ECO:0008006" key="7">
    <source>
        <dbReference type="Google" id="ProtNLM"/>
    </source>
</evidence>
<dbReference type="GO" id="GO:0046513">
    <property type="term" value="P:ceramide biosynthetic process"/>
    <property type="evidence" value="ECO:0007669"/>
    <property type="project" value="TreeGrafter"/>
</dbReference>
<reference evidence="5" key="2">
    <citation type="submission" date="2020-11" db="EMBL/GenBank/DDBJ databases">
        <authorList>
            <person name="McCartney M.A."/>
            <person name="Auch B."/>
            <person name="Kono T."/>
            <person name="Mallez S."/>
            <person name="Becker A."/>
            <person name="Gohl D.M."/>
            <person name="Silverstein K.A.T."/>
            <person name="Koren S."/>
            <person name="Bechman K.B."/>
            <person name="Herman A."/>
            <person name="Abrahante J.E."/>
            <person name="Garbe J."/>
        </authorList>
    </citation>
    <scope>NUCLEOTIDE SEQUENCE</scope>
    <source>
        <strain evidence="5">Duluth1</strain>
        <tissue evidence="5">Whole animal</tissue>
    </source>
</reference>
<proteinExistence type="predicted"/>
<evidence type="ECO:0000256" key="1">
    <source>
        <dbReference type="ARBA" id="ARBA00004167"/>
    </source>
</evidence>
<evidence type="ECO:0000313" key="5">
    <source>
        <dbReference type="EMBL" id="KAH3887544.1"/>
    </source>
</evidence>